<organism evidence="12 13">
    <name type="scientific">Collinsella acetigenes</name>
    <dbReference type="NCBI Taxonomy" id="2713419"/>
    <lineage>
        <taxon>Bacteria</taxon>
        <taxon>Bacillati</taxon>
        <taxon>Actinomycetota</taxon>
        <taxon>Coriobacteriia</taxon>
        <taxon>Coriobacteriales</taxon>
        <taxon>Coriobacteriaceae</taxon>
        <taxon>Collinsella</taxon>
    </lineage>
</organism>
<dbReference type="GO" id="GO:0000036">
    <property type="term" value="F:acyl carrier activity"/>
    <property type="evidence" value="ECO:0007669"/>
    <property type="project" value="UniProtKB-UniRule"/>
</dbReference>
<dbReference type="SUPFAM" id="SSF47336">
    <property type="entry name" value="ACP-like"/>
    <property type="match status" value="1"/>
</dbReference>
<evidence type="ECO:0000259" key="11">
    <source>
        <dbReference type="PROSITE" id="PS50075"/>
    </source>
</evidence>
<protein>
    <recommendedName>
        <fullName evidence="8 9">Acyl carrier protein</fullName>
        <shortName evidence="8">ACP</shortName>
    </recommendedName>
</protein>
<proteinExistence type="inferred from homology"/>
<dbReference type="PANTHER" id="PTHR20863">
    <property type="entry name" value="ACYL CARRIER PROTEIN"/>
    <property type="match status" value="1"/>
</dbReference>
<dbReference type="NCBIfam" id="TIGR00517">
    <property type="entry name" value="acyl_carrier"/>
    <property type="match status" value="1"/>
</dbReference>
<dbReference type="GO" id="GO:0009245">
    <property type="term" value="P:lipid A biosynthetic process"/>
    <property type="evidence" value="ECO:0007669"/>
    <property type="project" value="TreeGrafter"/>
</dbReference>
<keyword evidence="8" id="KW-0963">Cytoplasm</keyword>
<keyword evidence="4 8" id="KW-0597">Phosphoprotein</keyword>
<evidence type="ECO:0000313" key="13">
    <source>
        <dbReference type="Proteomes" id="UP000546970"/>
    </source>
</evidence>
<feature type="domain" description="Carrier" evidence="11">
    <location>
        <begin position="1"/>
        <end position="74"/>
    </location>
</feature>
<comment type="pathway">
    <text evidence="8 10">Lipid metabolism; fatty acid biosynthesis.</text>
</comment>
<dbReference type="UniPathway" id="UPA00094"/>
<keyword evidence="6 8" id="KW-0443">Lipid metabolism</keyword>
<evidence type="ECO:0000256" key="9">
    <source>
        <dbReference type="NCBIfam" id="TIGR00517"/>
    </source>
</evidence>
<dbReference type="PROSITE" id="PS00012">
    <property type="entry name" value="PHOSPHOPANTETHEINE"/>
    <property type="match status" value="1"/>
</dbReference>
<reference evidence="12 13" key="1">
    <citation type="submission" date="2020-04" db="EMBL/GenBank/DDBJ databases">
        <title>Collinsella sp. KGMB02528 nov., an anaerobic actinobacterium isolated from human feces.</title>
        <authorList>
            <person name="Han K.-I."/>
            <person name="Eom M.K."/>
            <person name="Kim J.-S."/>
            <person name="Lee K.C."/>
            <person name="Suh M.K."/>
            <person name="Park S.-H."/>
            <person name="Lee J.H."/>
            <person name="Kang S.W."/>
            <person name="Park J.-E."/>
            <person name="Oh B.S."/>
            <person name="Yu S.Y."/>
            <person name="Choi S.-H."/>
            <person name="Lee D.H."/>
            <person name="Yoon H."/>
            <person name="Kim B.-Y."/>
            <person name="Lee J.H."/>
            <person name="Lee J.-S."/>
        </authorList>
    </citation>
    <scope>NUCLEOTIDE SEQUENCE [LARGE SCALE GENOMIC DNA]</scope>
    <source>
        <strain evidence="12 13">KGMB02528</strain>
    </source>
</reference>
<dbReference type="Pfam" id="PF00550">
    <property type="entry name" value="PP-binding"/>
    <property type="match status" value="1"/>
</dbReference>
<dbReference type="InterPro" id="IPR003231">
    <property type="entry name" value="ACP"/>
</dbReference>
<dbReference type="InterPro" id="IPR020806">
    <property type="entry name" value="PKS_PP-bd"/>
</dbReference>
<evidence type="ECO:0000256" key="4">
    <source>
        <dbReference type="ARBA" id="ARBA00022553"/>
    </source>
</evidence>
<keyword evidence="5 8" id="KW-0276">Fatty acid metabolism</keyword>
<dbReference type="SMART" id="SM00823">
    <property type="entry name" value="PKS_PP"/>
    <property type="match status" value="1"/>
</dbReference>
<dbReference type="InterPro" id="IPR009081">
    <property type="entry name" value="PP-bd_ACP"/>
</dbReference>
<dbReference type="InterPro" id="IPR006162">
    <property type="entry name" value="Ppantetheine_attach_site"/>
</dbReference>
<evidence type="ECO:0000256" key="2">
    <source>
        <dbReference type="ARBA" id="ARBA00022450"/>
    </source>
</evidence>
<keyword evidence="2 8" id="KW-0596">Phosphopantetheine</keyword>
<comment type="subcellular location">
    <subcellularLocation>
        <location evidence="8">Cytoplasm</location>
    </subcellularLocation>
</comment>
<dbReference type="AlphaFoldDB" id="A0A7X9UA79"/>
<dbReference type="GO" id="GO:0005829">
    <property type="term" value="C:cytosol"/>
    <property type="evidence" value="ECO:0007669"/>
    <property type="project" value="TreeGrafter"/>
</dbReference>
<dbReference type="InterPro" id="IPR036736">
    <property type="entry name" value="ACP-like_sf"/>
</dbReference>
<keyword evidence="3 8" id="KW-0444">Lipid biosynthesis</keyword>
<evidence type="ECO:0000256" key="7">
    <source>
        <dbReference type="ARBA" id="ARBA00023160"/>
    </source>
</evidence>
<comment type="function">
    <text evidence="1 8 10">Carrier of the growing fatty acid chain in fatty acid biosynthesis.</text>
</comment>
<dbReference type="Proteomes" id="UP000546970">
    <property type="component" value="Unassembled WGS sequence"/>
</dbReference>
<feature type="modified residue" description="O-(pantetheine 4'-phosphoryl)serine" evidence="8">
    <location>
        <position position="34"/>
    </location>
</feature>
<keyword evidence="13" id="KW-1185">Reference proteome</keyword>
<dbReference type="PANTHER" id="PTHR20863:SF76">
    <property type="entry name" value="CARRIER DOMAIN-CONTAINING PROTEIN"/>
    <property type="match status" value="1"/>
</dbReference>
<sequence>MFDDVRDVIVETVGCETTAVTPEARLNEDLGADSLAAMELIMALEEKLDIEIDDAELDQFKTVNDLVSYLETKVQ</sequence>
<dbReference type="GO" id="GO:0031177">
    <property type="term" value="F:phosphopantetheine binding"/>
    <property type="evidence" value="ECO:0007669"/>
    <property type="project" value="InterPro"/>
</dbReference>
<evidence type="ECO:0000256" key="1">
    <source>
        <dbReference type="ARBA" id="ARBA00003180"/>
    </source>
</evidence>
<evidence type="ECO:0000313" key="12">
    <source>
        <dbReference type="EMBL" id="NMF54791.1"/>
    </source>
</evidence>
<dbReference type="GO" id="GO:0000035">
    <property type="term" value="F:acyl binding"/>
    <property type="evidence" value="ECO:0007669"/>
    <property type="project" value="TreeGrafter"/>
</dbReference>
<keyword evidence="7 8" id="KW-0275">Fatty acid biosynthesis</keyword>
<evidence type="ECO:0000256" key="6">
    <source>
        <dbReference type="ARBA" id="ARBA00023098"/>
    </source>
</evidence>
<evidence type="ECO:0000256" key="3">
    <source>
        <dbReference type="ARBA" id="ARBA00022516"/>
    </source>
</evidence>
<comment type="PTM">
    <text evidence="8">4'-phosphopantetheine is transferred from CoA to a specific serine of apo-ACP by AcpS. This modification is essential for activity because fatty acids are bound in thioester linkage to the sulfhydryl of the prosthetic group.</text>
</comment>
<accession>A0A7X9UA79</accession>
<dbReference type="HAMAP" id="MF_01217">
    <property type="entry name" value="Acyl_carrier"/>
    <property type="match status" value="1"/>
</dbReference>
<comment type="similarity">
    <text evidence="8">Belongs to the acyl carrier protein (ACP) family.</text>
</comment>
<dbReference type="NCBIfam" id="NF002148">
    <property type="entry name" value="PRK00982.1-2"/>
    <property type="match status" value="1"/>
</dbReference>
<evidence type="ECO:0000256" key="5">
    <source>
        <dbReference type="ARBA" id="ARBA00022832"/>
    </source>
</evidence>
<dbReference type="EMBL" id="JABBCP010000001">
    <property type="protein sequence ID" value="NMF54791.1"/>
    <property type="molecule type" value="Genomic_DNA"/>
</dbReference>
<dbReference type="PROSITE" id="PS50075">
    <property type="entry name" value="CARRIER"/>
    <property type="match status" value="1"/>
</dbReference>
<dbReference type="NCBIfam" id="NF002150">
    <property type="entry name" value="PRK00982.1-4"/>
    <property type="match status" value="1"/>
</dbReference>
<gene>
    <name evidence="8 12" type="primary">acpP</name>
    <name evidence="12" type="ORF">HF320_00340</name>
</gene>
<comment type="PTM">
    <text evidence="10">4'-phosphopantetheine is transferred from CoA to a specific serine of apo-ACP by acpS.</text>
</comment>
<comment type="caution">
    <text evidence="12">The sequence shown here is derived from an EMBL/GenBank/DDBJ whole genome shotgun (WGS) entry which is preliminary data.</text>
</comment>
<evidence type="ECO:0000256" key="8">
    <source>
        <dbReference type="HAMAP-Rule" id="MF_01217"/>
    </source>
</evidence>
<dbReference type="Gene3D" id="1.10.1200.10">
    <property type="entry name" value="ACP-like"/>
    <property type="match status" value="1"/>
</dbReference>
<name>A0A7X9UA79_9ACTN</name>
<evidence type="ECO:0000256" key="10">
    <source>
        <dbReference type="RuleBase" id="RU003545"/>
    </source>
</evidence>
<dbReference type="GO" id="GO:0016020">
    <property type="term" value="C:membrane"/>
    <property type="evidence" value="ECO:0007669"/>
    <property type="project" value="GOC"/>
</dbReference>